<dbReference type="PANTHER" id="PTHR46191">
    <property type="match status" value="1"/>
</dbReference>
<reference evidence="1 2" key="1">
    <citation type="journal article" date="2010" name="Proc. Natl. Acad. Sci. U.S.A.">
        <title>A Nitrospira metagenome illuminates the physiology and evolution of globally important nitrite-oxidizing bacteria.</title>
        <authorList>
            <person name="Lucker S."/>
            <person name="Wagner M."/>
            <person name="Maixner F."/>
            <person name="Pelletier E."/>
            <person name="Koch H."/>
            <person name="Vacherie B."/>
            <person name="Rattei T."/>
            <person name="Sinninghe Damste J."/>
            <person name="Spieck E."/>
            <person name="Le Paslier D."/>
            <person name="Daims H."/>
        </authorList>
    </citation>
    <scope>NUCLEOTIDE SEQUENCE [LARGE SCALE GENOMIC DNA]</scope>
</reference>
<dbReference type="Gene3D" id="1.10.150.720">
    <property type="entry name" value="Haloacid dehalogenase-like hydrolase"/>
    <property type="match status" value="1"/>
</dbReference>
<dbReference type="InterPro" id="IPR051828">
    <property type="entry name" value="HAD-like_hydrolase_domain"/>
</dbReference>
<dbReference type="Pfam" id="PF00702">
    <property type="entry name" value="Hydrolase"/>
    <property type="match status" value="1"/>
</dbReference>
<dbReference type="KEGG" id="nde:NIDE1736"/>
<accession>D8PE09</accession>
<dbReference type="NCBIfam" id="TIGR02252">
    <property type="entry name" value="DREG-2"/>
    <property type="match status" value="1"/>
</dbReference>
<dbReference type="InterPro" id="IPR011949">
    <property type="entry name" value="HAD-SF_hydro_IA_REG-2-like"/>
</dbReference>
<dbReference type="STRING" id="330214.NIDE1736"/>
<dbReference type="AlphaFoldDB" id="D8PE09"/>
<dbReference type="InterPro" id="IPR023214">
    <property type="entry name" value="HAD_sf"/>
</dbReference>
<organism evidence="1 2">
    <name type="scientific">Nitrospira defluvii</name>
    <dbReference type="NCBI Taxonomy" id="330214"/>
    <lineage>
        <taxon>Bacteria</taxon>
        <taxon>Pseudomonadati</taxon>
        <taxon>Nitrospirota</taxon>
        <taxon>Nitrospiria</taxon>
        <taxon>Nitrospirales</taxon>
        <taxon>Nitrospiraceae</taxon>
        <taxon>Nitrospira</taxon>
    </lineage>
</organism>
<evidence type="ECO:0000313" key="2">
    <source>
        <dbReference type="Proteomes" id="UP000001660"/>
    </source>
</evidence>
<dbReference type="NCBIfam" id="TIGR01509">
    <property type="entry name" value="HAD-SF-IA-v3"/>
    <property type="match status" value="1"/>
</dbReference>
<sequence>MDGKHEESHDTMTQSRIQVVFFDAADTLFHIHGSVAEIYLQHAEKHGFRKTPESLAAIKSAFTRSFRDAPPPVFAATEPAAIKQSERLWWFDIVHNVFYRVGMFEAFDEFFEEVFARFEQPESWRLFPETVEVLKTLKDQGFELGIISNFDSRLFSVLRGLGIADLFDTVTISSLAHAAKPSARIFHQALEKHAVDPDEALHVGDSERDDVKGAQGVGLTGVLLARGEGSRPSSGTTIGNLNELLPLLSRL</sequence>
<proteinExistence type="predicted"/>
<dbReference type="InterPro" id="IPR006439">
    <property type="entry name" value="HAD-SF_hydro_IA"/>
</dbReference>
<dbReference type="SFLD" id="SFLDG01129">
    <property type="entry name" value="C1.5:_HAD__Beta-PGM__Phosphata"/>
    <property type="match status" value="1"/>
</dbReference>
<keyword evidence="2" id="KW-1185">Reference proteome</keyword>
<dbReference type="PANTHER" id="PTHR46191:SF2">
    <property type="entry name" value="HALOACID DEHALOGENASE-LIKE HYDROLASE DOMAIN-CONTAINING PROTEIN 3"/>
    <property type="match status" value="1"/>
</dbReference>
<dbReference type="Gene3D" id="3.40.50.1000">
    <property type="entry name" value="HAD superfamily/HAD-like"/>
    <property type="match status" value="1"/>
</dbReference>
<dbReference type="InterPro" id="IPR044924">
    <property type="entry name" value="HAD-SF_hydro_IA_REG-2-like_cap"/>
</dbReference>
<dbReference type="Proteomes" id="UP000001660">
    <property type="component" value="Chromosome"/>
</dbReference>
<dbReference type="HOGENOM" id="CLU_045011_8_0_0"/>
<dbReference type="SUPFAM" id="SSF56784">
    <property type="entry name" value="HAD-like"/>
    <property type="match status" value="1"/>
</dbReference>
<dbReference type="InterPro" id="IPR036412">
    <property type="entry name" value="HAD-like_sf"/>
</dbReference>
<gene>
    <name evidence="1" type="ORF">NIDE1736</name>
</gene>
<dbReference type="SFLD" id="SFLDS00003">
    <property type="entry name" value="Haloacid_Dehalogenase"/>
    <property type="match status" value="1"/>
</dbReference>
<protein>
    <submittedName>
        <fullName evidence="1">Haloacid dehalogenase, subfamily IA</fullName>
    </submittedName>
</protein>
<evidence type="ECO:0000313" key="1">
    <source>
        <dbReference type="EMBL" id="CBK41468.1"/>
    </source>
</evidence>
<dbReference type="NCBIfam" id="TIGR01549">
    <property type="entry name" value="HAD-SF-IA-v1"/>
    <property type="match status" value="1"/>
</dbReference>
<dbReference type="CDD" id="cd16415">
    <property type="entry name" value="HAD_dREG-2_like"/>
    <property type="match status" value="1"/>
</dbReference>
<dbReference type="eggNOG" id="COG1011">
    <property type="taxonomic scope" value="Bacteria"/>
</dbReference>
<name>D8PE09_9BACT</name>
<dbReference type="EMBL" id="FP929003">
    <property type="protein sequence ID" value="CBK41468.1"/>
    <property type="molecule type" value="Genomic_DNA"/>
</dbReference>
<dbReference type="PRINTS" id="PR00413">
    <property type="entry name" value="HADHALOGNASE"/>
</dbReference>